<dbReference type="Pfam" id="PF00196">
    <property type="entry name" value="GerE"/>
    <property type="match status" value="1"/>
</dbReference>
<accession>A0AAF0BKE3</accession>
<dbReference type="Gene3D" id="1.10.10.10">
    <property type="entry name" value="Winged helix-like DNA-binding domain superfamily/Winged helix DNA-binding domain"/>
    <property type="match status" value="1"/>
</dbReference>
<dbReference type="KEGG" id="gso:PH603_00210"/>
<dbReference type="SUPFAM" id="SSF46894">
    <property type="entry name" value="C-terminal effector domain of the bipartite response regulators"/>
    <property type="match status" value="1"/>
</dbReference>
<dbReference type="Gene3D" id="3.30.450.80">
    <property type="entry name" value="Transcription factor LuxR-like, autoinducer-binding domain"/>
    <property type="match status" value="1"/>
</dbReference>
<dbReference type="EMBL" id="CP116805">
    <property type="protein sequence ID" value="WCL54179.1"/>
    <property type="molecule type" value="Genomic_DNA"/>
</dbReference>
<sequence length="231" mass="25843">MLERIGQVSDLDGLRHAAQNAVEALGMRGYYFAVSDPAKVRHMVDDRPKEWLDRYRHKGYFAFDPVYTAMLGRTRTFTWDEVYAESDLSRPAFQKLQEGREFGLTNGLVIKHNRGPHDRSAFCYYSDADRDFFHLVKAKRPSLVGVSHAIIEKYKSMMGPTATLPVLSGREIECLNWASAGKTNDEIAGILSISSSTVNSHLQKAGLKLGTHTKISAIVKAVQLGIVSPHY</sequence>
<gene>
    <name evidence="5" type="ORF">PH603_00210</name>
</gene>
<dbReference type="Proteomes" id="UP001217500">
    <property type="component" value="Chromosome"/>
</dbReference>
<dbReference type="InterPro" id="IPR016032">
    <property type="entry name" value="Sig_transdc_resp-reg_C-effctor"/>
</dbReference>
<feature type="domain" description="HTH luxR-type" evidence="4">
    <location>
        <begin position="160"/>
        <end position="225"/>
    </location>
</feature>
<protein>
    <submittedName>
        <fullName evidence="5">LuxR C-terminal-related transcriptional regulator</fullName>
    </submittedName>
</protein>
<evidence type="ECO:0000256" key="1">
    <source>
        <dbReference type="ARBA" id="ARBA00023015"/>
    </source>
</evidence>
<name>A0AAF0BKE3_9PROT</name>
<dbReference type="SUPFAM" id="SSF75516">
    <property type="entry name" value="Pheromone-binding domain of LuxR-like quorum-sensing transcription factors"/>
    <property type="match status" value="1"/>
</dbReference>
<proteinExistence type="predicted"/>
<dbReference type="PANTHER" id="PTHR44688">
    <property type="entry name" value="DNA-BINDING TRANSCRIPTIONAL ACTIVATOR DEVR_DOSR"/>
    <property type="match status" value="1"/>
</dbReference>
<keyword evidence="3" id="KW-0804">Transcription</keyword>
<dbReference type="GO" id="GO:0003677">
    <property type="term" value="F:DNA binding"/>
    <property type="evidence" value="ECO:0007669"/>
    <property type="project" value="UniProtKB-KW"/>
</dbReference>
<keyword evidence="1" id="KW-0805">Transcription regulation</keyword>
<evidence type="ECO:0000313" key="6">
    <source>
        <dbReference type="Proteomes" id="UP001217500"/>
    </source>
</evidence>
<dbReference type="InterPro" id="IPR036693">
    <property type="entry name" value="TF_LuxR_autoind-bd_dom_sf"/>
</dbReference>
<dbReference type="GO" id="GO:0006355">
    <property type="term" value="P:regulation of DNA-templated transcription"/>
    <property type="evidence" value="ECO:0007669"/>
    <property type="project" value="InterPro"/>
</dbReference>
<dbReference type="AlphaFoldDB" id="A0AAF0BKE3"/>
<dbReference type="RefSeq" id="WP_289503898.1">
    <property type="nucleotide sequence ID" value="NZ_CP116805.1"/>
</dbReference>
<reference evidence="5" key="1">
    <citation type="submission" date="2023-01" db="EMBL/GenBank/DDBJ databases">
        <title>The genome sequence of Kordiimonadaceae bacterium 6D33.</title>
        <authorList>
            <person name="Liu Y."/>
        </authorList>
    </citation>
    <scope>NUCLEOTIDE SEQUENCE</scope>
    <source>
        <strain evidence="5">6D33</strain>
    </source>
</reference>
<evidence type="ECO:0000313" key="5">
    <source>
        <dbReference type="EMBL" id="WCL54179.1"/>
    </source>
</evidence>
<dbReference type="CDD" id="cd06170">
    <property type="entry name" value="LuxR_C_like"/>
    <property type="match status" value="1"/>
</dbReference>
<dbReference type="PROSITE" id="PS50043">
    <property type="entry name" value="HTH_LUXR_2"/>
    <property type="match status" value="1"/>
</dbReference>
<evidence type="ECO:0000256" key="3">
    <source>
        <dbReference type="ARBA" id="ARBA00023163"/>
    </source>
</evidence>
<evidence type="ECO:0000259" key="4">
    <source>
        <dbReference type="PROSITE" id="PS50043"/>
    </source>
</evidence>
<dbReference type="SMART" id="SM00421">
    <property type="entry name" value="HTH_LUXR"/>
    <property type="match status" value="1"/>
</dbReference>
<organism evidence="5 6">
    <name type="scientific">Gimibacter soli</name>
    <dbReference type="NCBI Taxonomy" id="3024400"/>
    <lineage>
        <taxon>Bacteria</taxon>
        <taxon>Pseudomonadati</taxon>
        <taxon>Pseudomonadota</taxon>
        <taxon>Alphaproteobacteria</taxon>
        <taxon>Kordiimonadales</taxon>
        <taxon>Temperatibacteraceae</taxon>
        <taxon>Gimibacter</taxon>
    </lineage>
</organism>
<keyword evidence="6" id="KW-1185">Reference proteome</keyword>
<dbReference type="Pfam" id="PF03472">
    <property type="entry name" value="Autoind_bind"/>
    <property type="match status" value="1"/>
</dbReference>
<evidence type="ECO:0000256" key="2">
    <source>
        <dbReference type="ARBA" id="ARBA00023125"/>
    </source>
</evidence>
<dbReference type="InterPro" id="IPR036388">
    <property type="entry name" value="WH-like_DNA-bd_sf"/>
</dbReference>
<dbReference type="InterPro" id="IPR000792">
    <property type="entry name" value="Tscrpt_reg_LuxR_C"/>
</dbReference>
<dbReference type="PRINTS" id="PR00038">
    <property type="entry name" value="HTHLUXR"/>
</dbReference>
<dbReference type="InterPro" id="IPR005143">
    <property type="entry name" value="TF_LuxR_autoind-bd_dom"/>
</dbReference>
<keyword evidence="2" id="KW-0238">DNA-binding</keyword>
<dbReference type="PANTHER" id="PTHR44688:SF16">
    <property type="entry name" value="DNA-BINDING TRANSCRIPTIONAL ACTIVATOR DEVR_DOSR"/>
    <property type="match status" value="1"/>
</dbReference>